<dbReference type="PANTHER" id="PTHR38791:SF11">
    <property type="entry name" value="ZN(II)2CYS6 TRANSCRIPTION FACTOR (EUROFUNG)"/>
    <property type="match status" value="1"/>
</dbReference>
<dbReference type="GeneID" id="93572766"/>
<dbReference type="VEuPathDB" id="FungiDB:ASPBRDRAFT_190701"/>
<dbReference type="OMA" id="VYWVELF"/>
<evidence type="ECO:0000313" key="1">
    <source>
        <dbReference type="EMBL" id="OJJ77393.1"/>
    </source>
</evidence>
<dbReference type="PANTHER" id="PTHR38791">
    <property type="entry name" value="ZN(II)2CYS6 TRANSCRIPTION FACTOR (EUROFUNG)-RELATED-RELATED"/>
    <property type="match status" value="1"/>
</dbReference>
<dbReference type="OrthoDB" id="4450638at2759"/>
<evidence type="ECO:0008006" key="3">
    <source>
        <dbReference type="Google" id="ProtNLM"/>
    </source>
</evidence>
<gene>
    <name evidence="1" type="ORF">ASPBRDRAFT_190701</name>
</gene>
<dbReference type="RefSeq" id="XP_067484640.1">
    <property type="nucleotide sequence ID" value="XM_067620278.1"/>
</dbReference>
<sequence length="360" mass="40461">MDAIAGWNNRSLMVYQHQVQLVSIFLRDYLPTAVPDSTKQSPVYWVELFPFLVDSASPVVRISLSALTLVHLASLQEDNALAHCSRHHYLQAVEQICALTDMNYSDLIRTAMILALYEVCAQPSGQDHAWSVHVQAACRLASESRVATEMLTAQDLRRLRTIEYLHICTNVKHQPLTLRSQKSSDNRFDMLLDILYEVGRLHRYSQHQVGDNKITWDSATHLMRVSVSLERKLLSWFHEWQSDSQHPLCIIVPPAGPITPSGKHEEMFIPDAGNIPLLLFYWLGMAMAYATVVRILRGTSNSQHVPAKMLEERLVKATSLCHHFVNRINQCQGGCAGKGLGTTILAAAVCQAAQKLQSQL</sequence>
<dbReference type="AlphaFoldDB" id="A0A1L9V0B5"/>
<evidence type="ECO:0000313" key="2">
    <source>
        <dbReference type="Proteomes" id="UP000184499"/>
    </source>
</evidence>
<accession>A0A1L9V0B5</accession>
<dbReference type="EMBL" id="KV878679">
    <property type="protein sequence ID" value="OJJ77393.1"/>
    <property type="molecule type" value="Genomic_DNA"/>
</dbReference>
<keyword evidence="2" id="KW-1185">Reference proteome</keyword>
<reference evidence="2" key="1">
    <citation type="journal article" date="2017" name="Genome Biol.">
        <title>Comparative genomics reveals high biological diversity and specific adaptations in the industrially and medically important fungal genus Aspergillus.</title>
        <authorList>
            <person name="de Vries R.P."/>
            <person name="Riley R."/>
            <person name="Wiebenga A."/>
            <person name="Aguilar-Osorio G."/>
            <person name="Amillis S."/>
            <person name="Uchima C.A."/>
            <person name="Anderluh G."/>
            <person name="Asadollahi M."/>
            <person name="Askin M."/>
            <person name="Barry K."/>
            <person name="Battaglia E."/>
            <person name="Bayram O."/>
            <person name="Benocci T."/>
            <person name="Braus-Stromeyer S.A."/>
            <person name="Caldana C."/>
            <person name="Canovas D."/>
            <person name="Cerqueira G.C."/>
            <person name="Chen F."/>
            <person name="Chen W."/>
            <person name="Choi C."/>
            <person name="Clum A."/>
            <person name="Dos Santos R.A."/>
            <person name="Damasio A.R."/>
            <person name="Diallinas G."/>
            <person name="Emri T."/>
            <person name="Fekete E."/>
            <person name="Flipphi M."/>
            <person name="Freyberg S."/>
            <person name="Gallo A."/>
            <person name="Gournas C."/>
            <person name="Habgood R."/>
            <person name="Hainaut M."/>
            <person name="Harispe M.L."/>
            <person name="Henrissat B."/>
            <person name="Hilden K.S."/>
            <person name="Hope R."/>
            <person name="Hossain A."/>
            <person name="Karabika E."/>
            <person name="Karaffa L."/>
            <person name="Karanyi Z."/>
            <person name="Krasevec N."/>
            <person name="Kuo A."/>
            <person name="Kusch H."/>
            <person name="LaButti K."/>
            <person name="Lagendijk E.L."/>
            <person name="Lapidus A."/>
            <person name="Levasseur A."/>
            <person name="Lindquist E."/>
            <person name="Lipzen A."/>
            <person name="Logrieco A.F."/>
            <person name="MacCabe A."/>
            <person name="Maekelae M.R."/>
            <person name="Malavazi I."/>
            <person name="Melin P."/>
            <person name="Meyer V."/>
            <person name="Mielnichuk N."/>
            <person name="Miskei M."/>
            <person name="Molnar A.P."/>
            <person name="Mule G."/>
            <person name="Ngan C.Y."/>
            <person name="Orejas M."/>
            <person name="Orosz E."/>
            <person name="Ouedraogo J.P."/>
            <person name="Overkamp K.M."/>
            <person name="Park H.-S."/>
            <person name="Perrone G."/>
            <person name="Piumi F."/>
            <person name="Punt P.J."/>
            <person name="Ram A.F."/>
            <person name="Ramon A."/>
            <person name="Rauscher S."/>
            <person name="Record E."/>
            <person name="Riano-Pachon D.M."/>
            <person name="Robert V."/>
            <person name="Roehrig J."/>
            <person name="Ruller R."/>
            <person name="Salamov A."/>
            <person name="Salih N.S."/>
            <person name="Samson R.A."/>
            <person name="Sandor E."/>
            <person name="Sanguinetti M."/>
            <person name="Schuetze T."/>
            <person name="Sepcic K."/>
            <person name="Shelest E."/>
            <person name="Sherlock G."/>
            <person name="Sophianopoulou V."/>
            <person name="Squina F.M."/>
            <person name="Sun H."/>
            <person name="Susca A."/>
            <person name="Todd R.B."/>
            <person name="Tsang A."/>
            <person name="Unkles S.E."/>
            <person name="van de Wiele N."/>
            <person name="van Rossen-Uffink D."/>
            <person name="Oliveira J.V."/>
            <person name="Vesth T.C."/>
            <person name="Visser J."/>
            <person name="Yu J.-H."/>
            <person name="Zhou M."/>
            <person name="Andersen M.R."/>
            <person name="Archer D.B."/>
            <person name="Baker S.E."/>
            <person name="Benoit I."/>
            <person name="Brakhage A.A."/>
            <person name="Braus G.H."/>
            <person name="Fischer R."/>
            <person name="Frisvad J.C."/>
            <person name="Goldman G.H."/>
            <person name="Houbraken J."/>
            <person name="Oakley B."/>
            <person name="Pocsi I."/>
            <person name="Scazzocchio C."/>
            <person name="Seiboth B."/>
            <person name="vanKuyk P.A."/>
            <person name="Wortman J."/>
            <person name="Dyer P.S."/>
            <person name="Grigoriev I.V."/>
        </authorList>
    </citation>
    <scope>NUCLEOTIDE SEQUENCE [LARGE SCALE GENOMIC DNA]</scope>
    <source>
        <strain evidence="2">CBS 101740 / IMI 381727 / IBT 21946</strain>
    </source>
</reference>
<protein>
    <recommendedName>
        <fullName evidence="3">Transcription factor domain-containing protein</fullName>
    </recommendedName>
</protein>
<organism evidence="1 2">
    <name type="scientific">Aspergillus brasiliensis (strain CBS 101740 / IMI 381727 / IBT 21946)</name>
    <dbReference type="NCBI Taxonomy" id="767769"/>
    <lineage>
        <taxon>Eukaryota</taxon>
        <taxon>Fungi</taxon>
        <taxon>Dikarya</taxon>
        <taxon>Ascomycota</taxon>
        <taxon>Pezizomycotina</taxon>
        <taxon>Eurotiomycetes</taxon>
        <taxon>Eurotiomycetidae</taxon>
        <taxon>Eurotiales</taxon>
        <taxon>Aspergillaceae</taxon>
        <taxon>Aspergillus</taxon>
        <taxon>Aspergillus subgen. Circumdati</taxon>
    </lineage>
</organism>
<dbReference type="STRING" id="767769.A0A1L9V0B5"/>
<dbReference type="InterPro" id="IPR053175">
    <property type="entry name" value="DHMBA_Reg_Transcription_Factor"/>
</dbReference>
<name>A0A1L9V0B5_ASPBC</name>
<proteinExistence type="predicted"/>
<dbReference type="Proteomes" id="UP000184499">
    <property type="component" value="Unassembled WGS sequence"/>
</dbReference>